<feature type="domain" description="Glycosyltransferase subfamily 4-like N-terminal" evidence="2">
    <location>
        <begin position="69"/>
        <end position="175"/>
    </location>
</feature>
<proteinExistence type="predicted"/>
<dbReference type="InterPro" id="IPR008928">
    <property type="entry name" value="6-hairpin_glycosidase_sf"/>
</dbReference>
<gene>
    <name evidence="3" type="ORF">J8F10_10810</name>
</gene>
<keyword evidence="4" id="KW-1185">Reference proteome</keyword>
<feature type="domain" description="Glycosyl transferase family 1" evidence="1">
    <location>
        <begin position="191"/>
        <end position="361"/>
    </location>
</feature>
<evidence type="ECO:0000313" key="4">
    <source>
        <dbReference type="Proteomes" id="UP000676565"/>
    </source>
</evidence>
<reference evidence="3 4" key="1">
    <citation type="submission" date="2021-04" db="EMBL/GenBank/DDBJ databases">
        <authorList>
            <person name="Ivanova A."/>
        </authorList>
    </citation>
    <scope>NUCLEOTIDE SEQUENCE [LARGE SCALE GENOMIC DNA]</scope>
    <source>
        <strain evidence="3 4">G18</strain>
    </source>
</reference>
<dbReference type="Proteomes" id="UP000676565">
    <property type="component" value="Unassembled WGS sequence"/>
</dbReference>
<sequence length="758" mass="85243">MTRRSEIRKIAFVGDYLPRKCGIATFTHDMHASVAARYPDAECFVVPVNDRPEGYDYPPEVRFEIEEQNLDSYLRTADFLNFANTDVVCLQHEYGIYGGTSGSHVLGLVRDLRMPVVTTLHTVLREPNDDQKRVLTELATLSARVVVMTERARSFLREIYDVPEAKIDLIAHGIPDTPFVDPNPFKEQFGVEGRLVALTFGLLSPNKGIEHVLRAIPEIVKSFPNFVYIVLGATHPALVREQGERYRLSLERLARNLGIGKHVIFYNRFVELQELTEFIRTADVYVTPYLNAAQITSGTLAYAFGCGKAVVSTPYWHAEELLADGRGEIVPFADPGALARAIRGLLGDEPRRTAMCERAYRLGREMIWEQSARHYMESFQLTRLGRQHQPCKPLAVRTLAEQHADLPDWRLDHLVRMSDATGMLQHATHTIPNFDEGYCTDDNARALLLTVLLDELGQGGPEIERLATRYAAFLQAAFNPATKRFRNFLGFDRRWLEEVGSDDSHGRALWALGTCVGRSRRPDLPAWAAGHFERALPAILETTSPRAWAFSLLGIREYLRRLGGDRLAAQARDTLVARLLDIYDRTTTPEWPWFEEILSYDVARLPQALIASGHESGNARAVEVGLQALTWLVKVQTAPQEHFRAIGSNGFYRKGHAPARFDQQPVEACATVSACLEAYRVTADANWLNEARSAFEWFLGRNDLGQELYDPRTGGCGDGLQEDRINRNQGAESTLAFLLSLAEMNLLESSLAAFRQAR</sequence>
<dbReference type="CDD" id="cd03822">
    <property type="entry name" value="GT4_mannosyltransferase-like"/>
    <property type="match status" value="1"/>
</dbReference>
<dbReference type="Pfam" id="PF00534">
    <property type="entry name" value="Glycos_transf_1"/>
    <property type="match status" value="1"/>
</dbReference>
<evidence type="ECO:0000259" key="1">
    <source>
        <dbReference type="Pfam" id="PF00534"/>
    </source>
</evidence>
<dbReference type="PANTHER" id="PTHR12526">
    <property type="entry name" value="GLYCOSYLTRANSFERASE"/>
    <property type="match status" value="1"/>
</dbReference>
<accession>A0ABS5BPY0</accession>
<protein>
    <submittedName>
        <fullName evidence="3">Glycosyltransferase family 4 protein</fullName>
    </submittedName>
</protein>
<dbReference type="InterPro" id="IPR028098">
    <property type="entry name" value="Glyco_trans_4-like_N"/>
</dbReference>
<evidence type="ECO:0000259" key="2">
    <source>
        <dbReference type="Pfam" id="PF13439"/>
    </source>
</evidence>
<dbReference type="RefSeq" id="WP_210653833.1">
    <property type="nucleotide sequence ID" value="NZ_JAGKQQ010000001.1"/>
</dbReference>
<dbReference type="PANTHER" id="PTHR12526:SF572">
    <property type="entry name" value="BLL5144 PROTEIN"/>
    <property type="match status" value="1"/>
</dbReference>
<comment type="caution">
    <text evidence="3">The sequence shown here is derived from an EMBL/GenBank/DDBJ whole genome shotgun (WGS) entry which is preliminary data.</text>
</comment>
<dbReference type="EMBL" id="JAGKQQ010000001">
    <property type="protein sequence ID" value="MBP3955773.1"/>
    <property type="molecule type" value="Genomic_DNA"/>
</dbReference>
<dbReference type="Pfam" id="PF13439">
    <property type="entry name" value="Glyco_transf_4"/>
    <property type="match status" value="1"/>
</dbReference>
<dbReference type="InterPro" id="IPR001296">
    <property type="entry name" value="Glyco_trans_1"/>
</dbReference>
<evidence type="ECO:0000313" key="3">
    <source>
        <dbReference type="EMBL" id="MBP3955773.1"/>
    </source>
</evidence>
<dbReference type="Gene3D" id="3.40.50.2000">
    <property type="entry name" value="Glycogen Phosphorylase B"/>
    <property type="match status" value="2"/>
</dbReference>
<dbReference type="SUPFAM" id="SSF53756">
    <property type="entry name" value="UDP-Glycosyltransferase/glycogen phosphorylase"/>
    <property type="match status" value="1"/>
</dbReference>
<organism evidence="3 4">
    <name type="scientific">Gemmata palustris</name>
    <dbReference type="NCBI Taxonomy" id="2822762"/>
    <lineage>
        <taxon>Bacteria</taxon>
        <taxon>Pseudomonadati</taxon>
        <taxon>Planctomycetota</taxon>
        <taxon>Planctomycetia</taxon>
        <taxon>Gemmatales</taxon>
        <taxon>Gemmataceae</taxon>
        <taxon>Gemmata</taxon>
    </lineage>
</organism>
<dbReference type="SUPFAM" id="SSF48208">
    <property type="entry name" value="Six-hairpin glycosidases"/>
    <property type="match status" value="1"/>
</dbReference>
<name>A0ABS5BPY0_9BACT</name>